<dbReference type="AlphaFoldDB" id="A0A7M2XJC3"/>
<proteinExistence type="predicted"/>
<accession>A0A7M2XJC3</accession>
<sequence>MAAVRDDHEALLSELLLLADAVLDRVEGAVQQFVVATGDASAHTAPDTATGSTAPGDAEAATTPNGCAWCPLCAAAALVRGENHELVSRLASKLAALIALLRKFLAQFLPSTGGVPPEPTPDPPTRDRPAFEPISVNLRT</sequence>
<evidence type="ECO:0000256" key="1">
    <source>
        <dbReference type="SAM" id="MobiDB-lite"/>
    </source>
</evidence>
<reference evidence="2 3" key="1">
    <citation type="submission" date="2020-10" db="EMBL/GenBank/DDBJ databases">
        <title>Whole genome sequence of oil-degrading bacteria Rhodococcus pyridinivorans strain 5Ap.</title>
        <authorList>
            <person name="Akhremchuk A.E."/>
            <person name="Valentovich L.N."/>
            <person name="Charniauskaya M.I."/>
            <person name="Bukliarevich H.A."/>
            <person name="Titok M.A."/>
        </authorList>
    </citation>
    <scope>NUCLEOTIDE SEQUENCE [LARGE SCALE GENOMIC DNA]</scope>
    <source>
        <strain evidence="2 3">5Ap</strain>
    </source>
</reference>
<evidence type="ECO:0000313" key="3">
    <source>
        <dbReference type="Proteomes" id="UP000593818"/>
    </source>
</evidence>
<organism evidence="2 3">
    <name type="scientific">Rhodococcus pyridinivorans</name>
    <dbReference type="NCBI Taxonomy" id="103816"/>
    <lineage>
        <taxon>Bacteria</taxon>
        <taxon>Bacillati</taxon>
        <taxon>Actinomycetota</taxon>
        <taxon>Actinomycetes</taxon>
        <taxon>Mycobacteriales</taxon>
        <taxon>Nocardiaceae</taxon>
        <taxon>Rhodococcus</taxon>
    </lineage>
</organism>
<protein>
    <submittedName>
        <fullName evidence="2">Uncharacterized protein</fullName>
    </submittedName>
</protein>
<dbReference type="EMBL" id="CP063450">
    <property type="protein sequence ID" value="QOV97090.1"/>
    <property type="molecule type" value="Genomic_DNA"/>
</dbReference>
<dbReference type="Proteomes" id="UP000593818">
    <property type="component" value="Chromosome"/>
</dbReference>
<evidence type="ECO:0000313" key="2">
    <source>
        <dbReference type="EMBL" id="QOV97090.1"/>
    </source>
</evidence>
<feature type="region of interest" description="Disordered" evidence="1">
    <location>
        <begin position="40"/>
        <end position="61"/>
    </location>
</feature>
<dbReference type="RefSeq" id="WP_138843592.1">
    <property type="nucleotide sequence ID" value="NZ_CP040719.1"/>
</dbReference>
<keyword evidence="3" id="KW-1185">Reference proteome</keyword>
<gene>
    <name evidence="2" type="ORF">INP59_13965</name>
</gene>
<feature type="region of interest" description="Disordered" evidence="1">
    <location>
        <begin position="111"/>
        <end position="140"/>
    </location>
</feature>
<name>A0A7M2XJC3_9NOCA</name>